<dbReference type="KEGG" id="ras:RAS_11450"/>
<dbReference type="Proteomes" id="UP000321183">
    <property type="component" value="Chromosome"/>
</dbReference>
<dbReference type="AlphaFoldDB" id="A0A510G8G2"/>
<evidence type="ECO:0000313" key="2">
    <source>
        <dbReference type="Proteomes" id="UP000321183"/>
    </source>
</evidence>
<reference evidence="1 2" key="1">
    <citation type="submission" date="2019-04" db="EMBL/GenBank/DDBJ databases">
        <title>Draft genome sequence of Rickettsia asiatica Maytaro1284.</title>
        <authorList>
            <person name="Thu M."/>
            <person name="Qiu Y."/>
            <person name="Nakao R."/>
        </authorList>
    </citation>
    <scope>NUCLEOTIDE SEQUENCE [LARGE SCALE GENOMIC DNA]</scope>
    <source>
        <strain evidence="1 2">Maytaro1284</strain>
    </source>
</reference>
<evidence type="ECO:0000313" key="1">
    <source>
        <dbReference type="EMBL" id="BBJ32036.1"/>
    </source>
</evidence>
<gene>
    <name evidence="1" type="ORF">RAS_11450</name>
</gene>
<sequence length="85" mass="9390">MKNQNLRDHMNEAELIFTALAELSTRQVVETNNATGIEENKIAGKIGGGIAKKARVALESEIGKKVISTENYLLPKNKKVKKLLK</sequence>
<accession>A0A510G8G2</accession>
<protein>
    <submittedName>
        <fullName evidence="1">Uncharacterized protein</fullName>
    </submittedName>
</protein>
<name>A0A510G8G2_9RICK</name>
<proteinExistence type="predicted"/>
<dbReference type="EMBL" id="AP019563">
    <property type="protein sequence ID" value="BBJ32036.1"/>
    <property type="molecule type" value="Genomic_DNA"/>
</dbReference>
<organism evidence="1 2">
    <name type="scientific">Rickettsia asiatica</name>
    <dbReference type="NCBI Taxonomy" id="238800"/>
    <lineage>
        <taxon>Bacteria</taxon>
        <taxon>Pseudomonadati</taxon>
        <taxon>Pseudomonadota</taxon>
        <taxon>Alphaproteobacteria</taxon>
        <taxon>Rickettsiales</taxon>
        <taxon>Rickettsiaceae</taxon>
        <taxon>Rickettsieae</taxon>
        <taxon>Rickettsia</taxon>
        <taxon>spotted fever group</taxon>
    </lineage>
</organism>
<keyword evidence="2" id="KW-1185">Reference proteome</keyword>
<dbReference type="RefSeq" id="WP_147143232.1">
    <property type="nucleotide sequence ID" value="NZ_AP019563.1"/>
</dbReference>